<dbReference type="EMBL" id="GEVI01018702">
    <property type="protein sequence ID" value="JAU13618.1"/>
    <property type="molecule type" value="Transcribed_RNA"/>
</dbReference>
<sequence length="755" mass="83498">MAFIISFYFRSLLLLSSFSFLCFSLSTVSLSTVSISSTSNQTLVCALTNQSHLQCSSFPLNSIRFSFTDNLRDRRFSGLVSGNGFVCGLRSPLDSNTSTLLCWRFSVNGANTSYKRIYHGPELEELEAGDSRICGIEKVSRRVRCWQPVSQPKSDNYDSIAVGDNFLCGLSQPPGRISCEGDGNITNKVPSGDRYIAIAAGSRQACAITVDNDVECWGQTQSPREKFSAVAVGENRSCGVRWSNGTVVCWGSNNNNDFNLPQMLENIHFGSIYAKGPIFCGVVTKNYTLFCWGNEGFNSGVFAPFQDRSVLPGPCRKECPYGPLSGSESLCGNGLMICDSNIKVRGLPDTPLAQQNSKKKAWSGRNVAFLVVGCVGTLSLLLVISYLVYKSRCRCRVHDSGRLDDNRIIEKPKLEKRLSGLASLGTHSQLVEFSIEELALATCGFSPRCQLGIGSFGSVYKAVLSDGRHVAIKRAELTNPTSSGITTTRNRNKQEDKDSAFVNELESMSRLNHRNLVRLLGFYEDAEERVLVYEYMPNGSLADHLHNPRFQPLTWERRLTIALDAARGVQYLHEFAVPPVIHRDIKSSNILLDATWTAKVSDFGLSQMGPTEEEDVSHLSLHAAGTLGYIDPEYYRLQQLTTKSDVYSFGVVLLELLSGHKAIHMNEEENPRNVVEFVVPYILQDEVHRVLDRRIPPPAPYEIESVAHIGNLAVECLMPCGRQRPSMAEVVSYLERALAGLPAPMTEPLLRSATN</sequence>
<evidence type="ECO:0000256" key="13">
    <source>
        <dbReference type="ARBA" id="ARBA00047899"/>
    </source>
</evidence>
<feature type="binding site" evidence="15">
    <location>
        <position position="473"/>
    </location>
    <ligand>
        <name>ATP</name>
        <dbReference type="ChEBI" id="CHEBI:30616"/>
    </ligand>
</feature>
<evidence type="ECO:0000259" key="18">
    <source>
        <dbReference type="PROSITE" id="PS50011"/>
    </source>
</evidence>
<dbReference type="SUPFAM" id="SSF50985">
    <property type="entry name" value="RCC1/BLIP-II"/>
    <property type="match status" value="1"/>
</dbReference>
<feature type="domain" description="Protein kinase" evidence="18">
    <location>
        <begin position="445"/>
        <end position="750"/>
    </location>
</feature>
<evidence type="ECO:0000256" key="5">
    <source>
        <dbReference type="ARBA" id="ARBA00022692"/>
    </source>
</evidence>
<evidence type="ECO:0000256" key="12">
    <source>
        <dbReference type="ARBA" id="ARBA00023180"/>
    </source>
</evidence>
<dbReference type="Gene3D" id="1.10.510.10">
    <property type="entry name" value="Transferase(Phosphotransferase) domain 1"/>
    <property type="match status" value="1"/>
</dbReference>
<keyword evidence="4" id="KW-0808">Transferase</keyword>
<keyword evidence="12" id="KW-0325">Glycoprotein</keyword>
<evidence type="ECO:0000256" key="1">
    <source>
        <dbReference type="ARBA" id="ARBA00004167"/>
    </source>
</evidence>
<dbReference type="PROSITE" id="PS50011">
    <property type="entry name" value="PROTEIN_KINASE_DOM"/>
    <property type="match status" value="1"/>
</dbReference>
<evidence type="ECO:0000256" key="8">
    <source>
        <dbReference type="ARBA" id="ARBA00022777"/>
    </source>
</evidence>
<dbReference type="InterPro" id="IPR017441">
    <property type="entry name" value="Protein_kinase_ATP_BS"/>
</dbReference>
<evidence type="ECO:0000256" key="10">
    <source>
        <dbReference type="ARBA" id="ARBA00022989"/>
    </source>
</evidence>
<reference evidence="19" key="1">
    <citation type="submission" date="2016-07" db="EMBL/GenBank/DDBJ databases">
        <title>De novo transcriptome assembly of four accessions of the metal hyperaccumulator plant Noccaea caerulescens.</title>
        <authorList>
            <person name="Blande D."/>
            <person name="Halimaa P."/>
            <person name="Tervahauta A.I."/>
            <person name="Aarts M.G."/>
            <person name="Karenlampi S.O."/>
        </authorList>
    </citation>
    <scope>NUCLEOTIDE SEQUENCE</scope>
</reference>
<evidence type="ECO:0000256" key="6">
    <source>
        <dbReference type="ARBA" id="ARBA00022729"/>
    </source>
</evidence>
<dbReference type="PROSITE" id="PS00107">
    <property type="entry name" value="PROTEIN_KINASE_ATP"/>
    <property type="match status" value="1"/>
</dbReference>
<keyword evidence="7 15" id="KW-0547">Nucleotide-binding</keyword>
<dbReference type="SMART" id="SM00220">
    <property type="entry name" value="S_TKc"/>
    <property type="match status" value="1"/>
</dbReference>
<dbReference type="PANTHER" id="PTHR46146">
    <property type="entry name" value="SERINE/THREONINE-PROTEIN KINASE-LIKE PROTEIN CCR4"/>
    <property type="match status" value="1"/>
</dbReference>
<evidence type="ECO:0000256" key="9">
    <source>
        <dbReference type="ARBA" id="ARBA00022840"/>
    </source>
</evidence>
<evidence type="ECO:0000256" key="2">
    <source>
        <dbReference type="ARBA" id="ARBA00012513"/>
    </source>
</evidence>
<evidence type="ECO:0000256" key="15">
    <source>
        <dbReference type="PROSITE-ProRule" id="PRU10141"/>
    </source>
</evidence>
<evidence type="ECO:0000313" key="19">
    <source>
        <dbReference type="EMBL" id="JAU13618.1"/>
    </source>
</evidence>
<evidence type="ECO:0000256" key="16">
    <source>
        <dbReference type="SAM" id="Phobius"/>
    </source>
</evidence>
<evidence type="ECO:0000256" key="11">
    <source>
        <dbReference type="ARBA" id="ARBA00023136"/>
    </source>
</evidence>
<comment type="catalytic activity">
    <reaction evidence="14">
        <text>L-seryl-[protein] + ATP = O-phospho-L-seryl-[protein] + ADP + H(+)</text>
        <dbReference type="Rhea" id="RHEA:17989"/>
        <dbReference type="Rhea" id="RHEA-COMP:9863"/>
        <dbReference type="Rhea" id="RHEA-COMP:11604"/>
        <dbReference type="ChEBI" id="CHEBI:15378"/>
        <dbReference type="ChEBI" id="CHEBI:29999"/>
        <dbReference type="ChEBI" id="CHEBI:30616"/>
        <dbReference type="ChEBI" id="CHEBI:83421"/>
        <dbReference type="ChEBI" id="CHEBI:456216"/>
        <dbReference type="EC" id="2.7.11.1"/>
    </reaction>
</comment>
<proteinExistence type="predicted"/>
<keyword evidence="9 15" id="KW-0067">ATP-binding</keyword>
<feature type="chain" id="PRO_5009619973" description="non-specific serine/threonine protein kinase" evidence="17">
    <location>
        <begin position="25"/>
        <end position="755"/>
    </location>
</feature>
<protein>
    <recommendedName>
        <fullName evidence="2">non-specific serine/threonine protein kinase</fullName>
        <ecNumber evidence="2">2.7.11.1</ecNumber>
    </recommendedName>
</protein>
<organism evidence="19">
    <name type="scientific">Noccaea caerulescens</name>
    <name type="common">Alpine penny-cress</name>
    <name type="synonym">Thlaspi caerulescens</name>
    <dbReference type="NCBI Taxonomy" id="107243"/>
    <lineage>
        <taxon>Eukaryota</taxon>
        <taxon>Viridiplantae</taxon>
        <taxon>Streptophyta</taxon>
        <taxon>Embryophyta</taxon>
        <taxon>Tracheophyta</taxon>
        <taxon>Spermatophyta</taxon>
        <taxon>Magnoliopsida</taxon>
        <taxon>eudicotyledons</taxon>
        <taxon>Gunneridae</taxon>
        <taxon>Pentapetalae</taxon>
        <taxon>rosids</taxon>
        <taxon>malvids</taxon>
        <taxon>Brassicales</taxon>
        <taxon>Brassicaceae</taxon>
        <taxon>Coluteocarpeae</taxon>
        <taxon>Noccaea</taxon>
    </lineage>
</organism>
<dbReference type="GO" id="GO:0005524">
    <property type="term" value="F:ATP binding"/>
    <property type="evidence" value="ECO:0007669"/>
    <property type="project" value="UniProtKB-UniRule"/>
</dbReference>
<name>A0A1J3D0X4_NOCCA</name>
<evidence type="ECO:0000256" key="14">
    <source>
        <dbReference type="ARBA" id="ARBA00048679"/>
    </source>
</evidence>
<dbReference type="GO" id="GO:0016020">
    <property type="term" value="C:membrane"/>
    <property type="evidence" value="ECO:0007669"/>
    <property type="project" value="UniProtKB-SubCell"/>
</dbReference>
<keyword evidence="10 16" id="KW-1133">Transmembrane helix</keyword>
<dbReference type="Gene3D" id="3.30.200.20">
    <property type="entry name" value="Phosphorylase Kinase, domain 1"/>
    <property type="match status" value="1"/>
</dbReference>
<keyword evidence="6 17" id="KW-0732">Signal</keyword>
<dbReference type="CDD" id="cd14066">
    <property type="entry name" value="STKc_IRAK"/>
    <property type="match status" value="1"/>
</dbReference>
<dbReference type="InterPro" id="IPR000719">
    <property type="entry name" value="Prot_kinase_dom"/>
</dbReference>
<dbReference type="InterPro" id="IPR008271">
    <property type="entry name" value="Ser/Thr_kinase_AS"/>
</dbReference>
<dbReference type="SUPFAM" id="SSF56112">
    <property type="entry name" value="Protein kinase-like (PK-like)"/>
    <property type="match status" value="1"/>
</dbReference>
<dbReference type="Pfam" id="PF00069">
    <property type="entry name" value="Pkinase"/>
    <property type="match status" value="1"/>
</dbReference>
<keyword evidence="11 16" id="KW-0472">Membrane</keyword>
<evidence type="ECO:0000256" key="3">
    <source>
        <dbReference type="ARBA" id="ARBA00022527"/>
    </source>
</evidence>
<dbReference type="FunFam" id="1.10.510.10:FF:000569">
    <property type="entry name" value="Serine/threonine-protein kinase-like protein CCR4"/>
    <property type="match status" value="1"/>
</dbReference>
<dbReference type="EC" id="2.7.11.1" evidence="2"/>
<keyword evidence="8 19" id="KW-0418">Kinase</keyword>
<dbReference type="PANTHER" id="PTHR46146:SF4">
    <property type="entry name" value="SERINE_THREONINE-PROTEIN KINASE-LIKE PROTEIN CCR4"/>
    <property type="match status" value="1"/>
</dbReference>
<keyword evidence="3" id="KW-0723">Serine/threonine-protein kinase</keyword>
<accession>A0A1J3D0X4</accession>
<evidence type="ECO:0000256" key="17">
    <source>
        <dbReference type="SAM" id="SignalP"/>
    </source>
</evidence>
<dbReference type="Gene3D" id="2.130.10.30">
    <property type="entry name" value="Regulator of chromosome condensation 1/beta-lactamase-inhibitor protein II"/>
    <property type="match status" value="1"/>
</dbReference>
<feature type="signal peptide" evidence="17">
    <location>
        <begin position="1"/>
        <end position="24"/>
    </location>
</feature>
<dbReference type="AlphaFoldDB" id="A0A1J3D0X4"/>
<dbReference type="GO" id="GO:0004674">
    <property type="term" value="F:protein serine/threonine kinase activity"/>
    <property type="evidence" value="ECO:0007669"/>
    <property type="project" value="UniProtKB-KW"/>
</dbReference>
<dbReference type="PROSITE" id="PS00108">
    <property type="entry name" value="PROTEIN_KINASE_ST"/>
    <property type="match status" value="1"/>
</dbReference>
<keyword evidence="5 16" id="KW-0812">Transmembrane</keyword>
<evidence type="ECO:0000256" key="7">
    <source>
        <dbReference type="ARBA" id="ARBA00022741"/>
    </source>
</evidence>
<evidence type="ECO:0000256" key="4">
    <source>
        <dbReference type="ARBA" id="ARBA00022679"/>
    </source>
</evidence>
<dbReference type="InterPro" id="IPR011009">
    <property type="entry name" value="Kinase-like_dom_sf"/>
</dbReference>
<comment type="catalytic activity">
    <reaction evidence="13">
        <text>L-threonyl-[protein] + ATP = O-phospho-L-threonyl-[protein] + ADP + H(+)</text>
        <dbReference type="Rhea" id="RHEA:46608"/>
        <dbReference type="Rhea" id="RHEA-COMP:11060"/>
        <dbReference type="Rhea" id="RHEA-COMP:11605"/>
        <dbReference type="ChEBI" id="CHEBI:15378"/>
        <dbReference type="ChEBI" id="CHEBI:30013"/>
        <dbReference type="ChEBI" id="CHEBI:30616"/>
        <dbReference type="ChEBI" id="CHEBI:61977"/>
        <dbReference type="ChEBI" id="CHEBI:456216"/>
        <dbReference type="EC" id="2.7.11.1"/>
    </reaction>
</comment>
<comment type="subcellular location">
    <subcellularLocation>
        <location evidence="1">Membrane</location>
        <topology evidence="1">Single-pass membrane protein</topology>
    </subcellularLocation>
</comment>
<feature type="transmembrane region" description="Helical" evidence="16">
    <location>
        <begin position="367"/>
        <end position="389"/>
    </location>
</feature>
<dbReference type="GO" id="GO:0042803">
    <property type="term" value="F:protein homodimerization activity"/>
    <property type="evidence" value="ECO:0007669"/>
    <property type="project" value="UniProtKB-ARBA"/>
</dbReference>
<dbReference type="InterPro" id="IPR009091">
    <property type="entry name" value="RCC1/BLIP-II"/>
</dbReference>
<gene>
    <name evidence="19" type="ORF">GA_TR15613_c0_g1_i1_g.47694</name>
</gene>